<dbReference type="InterPro" id="IPR025962">
    <property type="entry name" value="SdpI/YhfL"/>
</dbReference>
<sequence>MRTMLAVLGSVGLTIVALVFFVEYMKARNRTLPLNHAVGLRTKAIMRNESTWAETHRRYAPIFLIDGLLFLFGGLYLGASVVFTKLSDSANYVVLAACCLVVLVNISIGLKATHFARGLNE</sequence>
<accession>A0A7Y0TYU1</accession>
<dbReference type="Pfam" id="PF13630">
    <property type="entry name" value="SdpI"/>
    <property type="match status" value="1"/>
</dbReference>
<keyword evidence="1" id="KW-1133">Transmembrane helix</keyword>
<feature type="transmembrane region" description="Helical" evidence="1">
    <location>
        <begin position="89"/>
        <end position="110"/>
    </location>
</feature>
<name>A0A7Y0TYU1_9ACTO</name>
<evidence type="ECO:0000256" key="1">
    <source>
        <dbReference type="SAM" id="Phobius"/>
    </source>
</evidence>
<dbReference type="Proteomes" id="UP000575397">
    <property type="component" value="Unassembled WGS sequence"/>
</dbReference>
<feature type="transmembrane region" description="Helical" evidence="1">
    <location>
        <begin position="6"/>
        <end position="25"/>
    </location>
</feature>
<dbReference type="EMBL" id="JABCUS010000031">
    <property type="protein sequence ID" value="NMX04335.1"/>
    <property type="molecule type" value="Genomic_DNA"/>
</dbReference>
<evidence type="ECO:0000313" key="2">
    <source>
        <dbReference type="EMBL" id="NMX04335.1"/>
    </source>
</evidence>
<dbReference type="AlphaFoldDB" id="A0A7Y0TYU1"/>
<organism evidence="2 3">
    <name type="scientific">Mobiluncus mulieris</name>
    <dbReference type="NCBI Taxonomy" id="2052"/>
    <lineage>
        <taxon>Bacteria</taxon>
        <taxon>Bacillati</taxon>
        <taxon>Actinomycetota</taxon>
        <taxon>Actinomycetes</taxon>
        <taxon>Actinomycetales</taxon>
        <taxon>Actinomycetaceae</taxon>
        <taxon>Mobiluncus</taxon>
    </lineage>
</organism>
<dbReference type="OrthoDB" id="4422940at2"/>
<keyword evidence="1" id="KW-0812">Transmembrane</keyword>
<comment type="caution">
    <text evidence="2">The sequence shown here is derived from an EMBL/GenBank/DDBJ whole genome shotgun (WGS) entry which is preliminary data.</text>
</comment>
<proteinExistence type="predicted"/>
<feature type="transmembrane region" description="Helical" evidence="1">
    <location>
        <begin position="62"/>
        <end position="83"/>
    </location>
</feature>
<reference evidence="2 3" key="1">
    <citation type="submission" date="2020-04" db="EMBL/GenBank/DDBJ databases">
        <title>Antimicrobial susceptibility and clonality of vaginal-derived multi-drug resistant Mobiluncus isolates in China.</title>
        <authorList>
            <person name="Zhang X."/>
        </authorList>
    </citation>
    <scope>NUCLEOTIDE SEQUENCE [LARGE SCALE GENOMIC DNA]</scope>
    <source>
        <strain evidence="2 3">12</strain>
    </source>
</reference>
<evidence type="ECO:0000313" key="3">
    <source>
        <dbReference type="Proteomes" id="UP000575397"/>
    </source>
</evidence>
<keyword evidence="1" id="KW-0472">Membrane</keyword>
<gene>
    <name evidence="2" type="ORF">HHJ77_10570</name>
</gene>
<protein>
    <submittedName>
        <fullName evidence="2">SdpI family protein</fullName>
    </submittedName>
</protein>